<gene>
    <name evidence="3" type="ORF">E1283_29215</name>
</gene>
<accession>A0A4R4SV09</accession>
<dbReference type="GO" id="GO:0020037">
    <property type="term" value="F:heme binding"/>
    <property type="evidence" value="ECO:0007669"/>
    <property type="project" value="InterPro"/>
</dbReference>
<evidence type="ECO:0000256" key="2">
    <source>
        <dbReference type="SAM" id="MobiDB-lite"/>
    </source>
</evidence>
<evidence type="ECO:0000313" key="3">
    <source>
        <dbReference type="EMBL" id="TDC67056.1"/>
    </source>
</evidence>
<dbReference type="PANTHER" id="PTHR46696">
    <property type="entry name" value="P450, PUTATIVE (EUROFUNG)-RELATED"/>
    <property type="match status" value="1"/>
</dbReference>
<evidence type="ECO:0000313" key="4">
    <source>
        <dbReference type="Proteomes" id="UP000295345"/>
    </source>
</evidence>
<dbReference type="PRINTS" id="PR00359">
    <property type="entry name" value="BP450"/>
</dbReference>
<dbReference type="GO" id="GO:0005506">
    <property type="term" value="F:iron ion binding"/>
    <property type="evidence" value="ECO:0007669"/>
    <property type="project" value="InterPro"/>
</dbReference>
<dbReference type="PROSITE" id="PS00086">
    <property type="entry name" value="CYTOCHROME_P450"/>
    <property type="match status" value="1"/>
</dbReference>
<dbReference type="AlphaFoldDB" id="A0A4R4SV09"/>
<feature type="region of interest" description="Disordered" evidence="2">
    <location>
        <begin position="424"/>
        <end position="466"/>
    </location>
</feature>
<name>A0A4R4SV09_9ACTN</name>
<evidence type="ECO:0000256" key="1">
    <source>
        <dbReference type="ARBA" id="ARBA00010617"/>
    </source>
</evidence>
<proteinExistence type="inferred from homology"/>
<dbReference type="OrthoDB" id="3936246at2"/>
<protein>
    <submittedName>
        <fullName evidence="3">Cytochrome P450</fullName>
    </submittedName>
</protein>
<dbReference type="PANTHER" id="PTHR46696:SF1">
    <property type="entry name" value="CYTOCHROME P450 YJIB-RELATED"/>
    <property type="match status" value="1"/>
</dbReference>
<comment type="caution">
    <text evidence="3">The sequence shown here is derived from an EMBL/GenBank/DDBJ whole genome shotgun (WGS) entry which is preliminary data.</text>
</comment>
<sequence>MGAAWPERTTPWPPRSAPLFGPEFTRDPLAYYEALRRDFGPVAPVTLDESGAFRGYLVLDHVYQLEILRNQGQVWARDSRWYRDLAEGALPLDHPLVPQFAYRRSRLNAEGAEHTRMAAAGNQALGELDLVRTRDLVEDLAHQLVDAFLPRADADEADGAAPPPEAIEVDVLAAYALQLPLLVMMRLMGMDEGAALATGNAIHEMLSGGPGAQRAAAELDELMLALVTGKREDPGPDLVSWILHHNRDSGLDEHELREEVWLQIVAGRGASTTWICNTLLELLSNDDLYADVLANRCSMDEAMNHVMWVNAPIQNLFGRWATQPTRIGPYRLDVGDMAIVGLGASGMTMRSAGLDVSRTNNAHLAWGGGNHGCPARDLGRLIVRTGLEVLWDRLPGIDLAVPREKLTWDLPYVARSPAALPVTFPRPSAEPKDATRWTASSTPFTSSPPPATSTEERERPSERPGRLPRWRSLVAWWPKR</sequence>
<dbReference type="GO" id="GO:0016705">
    <property type="term" value="F:oxidoreductase activity, acting on paired donors, with incorporation or reduction of molecular oxygen"/>
    <property type="evidence" value="ECO:0007669"/>
    <property type="project" value="InterPro"/>
</dbReference>
<feature type="compositionally biased region" description="Basic and acidic residues" evidence="2">
    <location>
        <begin position="454"/>
        <end position="465"/>
    </location>
</feature>
<dbReference type="InterPro" id="IPR017972">
    <property type="entry name" value="Cyt_P450_CS"/>
</dbReference>
<reference evidence="3 4" key="1">
    <citation type="submission" date="2019-03" db="EMBL/GenBank/DDBJ databases">
        <title>Draft genome sequences of novel Actinobacteria.</title>
        <authorList>
            <person name="Sahin N."/>
            <person name="Ay H."/>
            <person name="Saygin H."/>
        </authorList>
    </citation>
    <scope>NUCLEOTIDE SEQUENCE [LARGE SCALE GENOMIC DNA]</scope>
    <source>
        <strain evidence="3 4">DSM 41900</strain>
    </source>
</reference>
<organism evidence="3 4">
    <name type="scientific">Streptomyces hainanensis</name>
    <dbReference type="NCBI Taxonomy" id="402648"/>
    <lineage>
        <taxon>Bacteria</taxon>
        <taxon>Bacillati</taxon>
        <taxon>Actinomycetota</taxon>
        <taxon>Actinomycetes</taxon>
        <taxon>Kitasatosporales</taxon>
        <taxon>Streptomycetaceae</taxon>
        <taxon>Streptomyces</taxon>
    </lineage>
</organism>
<dbReference type="GO" id="GO:0004497">
    <property type="term" value="F:monooxygenase activity"/>
    <property type="evidence" value="ECO:0007669"/>
    <property type="project" value="InterPro"/>
</dbReference>
<keyword evidence="4" id="KW-1185">Reference proteome</keyword>
<dbReference type="InterPro" id="IPR036396">
    <property type="entry name" value="Cyt_P450_sf"/>
</dbReference>
<dbReference type="EMBL" id="SMKI01000433">
    <property type="protein sequence ID" value="TDC67056.1"/>
    <property type="molecule type" value="Genomic_DNA"/>
</dbReference>
<dbReference type="Proteomes" id="UP000295345">
    <property type="component" value="Unassembled WGS sequence"/>
</dbReference>
<dbReference type="InterPro" id="IPR002397">
    <property type="entry name" value="Cyt_P450_B"/>
</dbReference>
<dbReference type="Gene3D" id="1.10.630.10">
    <property type="entry name" value="Cytochrome P450"/>
    <property type="match status" value="1"/>
</dbReference>
<comment type="similarity">
    <text evidence="1">Belongs to the cytochrome P450 family.</text>
</comment>
<dbReference type="SUPFAM" id="SSF48264">
    <property type="entry name" value="Cytochrome P450"/>
    <property type="match status" value="1"/>
</dbReference>